<dbReference type="RefSeq" id="WP_108851409.1">
    <property type="nucleotide sequence ID" value="NZ_OMOQ01000001.1"/>
</dbReference>
<dbReference type="OrthoDB" id="7805566at2"/>
<dbReference type="EMBL" id="OMOQ01000001">
    <property type="protein sequence ID" value="SPH16918.1"/>
    <property type="molecule type" value="Genomic_DNA"/>
</dbReference>
<protein>
    <submittedName>
        <fullName evidence="1">Uncharacterized protein</fullName>
    </submittedName>
</protein>
<keyword evidence="2" id="KW-1185">Reference proteome</keyword>
<name>A0A2R8B2U4_9RHOB</name>
<accession>A0A2R8B2U4</accession>
<organism evidence="1 2">
    <name type="scientific">Albidovulum aquaemixtae</name>
    <dbReference type="NCBI Taxonomy" id="1542388"/>
    <lineage>
        <taxon>Bacteria</taxon>
        <taxon>Pseudomonadati</taxon>
        <taxon>Pseudomonadota</taxon>
        <taxon>Alphaproteobacteria</taxon>
        <taxon>Rhodobacterales</taxon>
        <taxon>Paracoccaceae</taxon>
        <taxon>Albidovulum</taxon>
    </lineage>
</organism>
<dbReference type="AlphaFoldDB" id="A0A2R8B2U4"/>
<gene>
    <name evidence="1" type="ORF">DEA8626_00432</name>
</gene>
<sequence>MSKIFLGAFVVIAGVAVAGVDYVNQARLSGEGPGMFGFDAYRQTISGRFLSQQDAMAKAAERRDLLAGPMRRHLPDAPEGWTRRDWSDADRVLLSKQAKSATDLLPEEIADDPVLKALGKADDAARIRRQQSEIYVYESPDDLVSLQLTRLTPGDAGGLAGMAMKMAASNLEAMNGKEGFAIVSGVTFREELGLFGAGASERDYRAFTGKIGEEIRISVRARADEATIVDLLNQIDYDRLNRMLEVPVAGIGSDATEVAPENQKAEADRRVREAAHDQRTEAIETQFKMKEAALELSRRVGSIDAAEYETGKAKLEEMRSLIEKMSAAPEAQAAAVSVPEATGEPSAGALGLLTGILGRFGLGASQPDPETGGPIRPAGGERTIKVNAFGAGNCGGSQLGKRCKVGE</sequence>
<evidence type="ECO:0000313" key="2">
    <source>
        <dbReference type="Proteomes" id="UP000244924"/>
    </source>
</evidence>
<proteinExistence type="predicted"/>
<reference evidence="1 2" key="1">
    <citation type="submission" date="2018-03" db="EMBL/GenBank/DDBJ databases">
        <authorList>
            <person name="Keele B.F."/>
        </authorList>
    </citation>
    <scope>NUCLEOTIDE SEQUENCE [LARGE SCALE GENOMIC DNA]</scope>
    <source>
        <strain evidence="1 2">CECT 8626</strain>
    </source>
</reference>
<evidence type="ECO:0000313" key="1">
    <source>
        <dbReference type="EMBL" id="SPH16918.1"/>
    </source>
</evidence>
<dbReference type="Proteomes" id="UP000244924">
    <property type="component" value="Unassembled WGS sequence"/>
</dbReference>